<feature type="domain" description="Sulfatase N-terminal" evidence="3">
    <location>
        <begin position="5"/>
        <end position="346"/>
    </location>
</feature>
<gene>
    <name evidence="4" type="ORF">IAC42_08325</name>
</gene>
<proteinExistence type="predicted"/>
<dbReference type="Gene3D" id="3.40.720.10">
    <property type="entry name" value="Alkaline Phosphatase, subunit A"/>
    <property type="match status" value="1"/>
</dbReference>
<dbReference type="EMBL" id="JADIMU010000055">
    <property type="protein sequence ID" value="MBO8443740.1"/>
    <property type="molecule type" value="Genomic_DNA"/>
</dbReference>
<dbReference type="InterPro" id="IPR017850">
    <property type="entry name" value="Alkaline_phosphatase_core_sf"/>
</dbReference>
<protein>
    <submittedName>
        <fullName evidence="4">Sulfatase-like hydrolase/transferase</fullName>
    </submittedName>
</protein>
<evidence type="ECO:0000256" key="1">
    <source>
        <dbReference type="ARBA" id="ARBA00022723"/>
    </source>
</evidence>
<reference evidence="4" key="2">
    <citation type="journal article" date="2021" name="PeerJ">
        <title>Extensive microbial diversity within the chicken gut microbiome revealed by metagenomics and culture.</title>
        <authorList>
            <person name="Gilroy R."/>
            <person name="Ravi A."/>
            <person name="Getino M."/>
            <person name="Pursley I."/>
            <person name="Horton D.L."/>
            <person name="Alikhan N.F."/>
            <person name="Baker D."/>
            <person name="Gharbi K."/>
            <person name="Hall N."/>
            <person name="Watson M."/>
            <person name="Adriaenssens E.M."/>
            <person name="Foster-Nyarko E."/>
            <person name="Jarju S."/>
            <person name="Secka A."/>
            <person name="Antonio M."/>
            <person name="Oren A."/>
            <person name="Chaudhuri R.R."/>
            <person name="La Ragione R."/>
            <person name="Hildebrand F."/>
            <person name="Pallen M.J."/>
        </authorList>
    </citation>
    <scope>NUCLEOTIDE SEQUENCE</scope>
    <source>
        <strain evidence="4">11167</strain>
    </source>
</reference>
<keyword evidence="1" id="KW-0479">Metal-binding</keyword>
<dbReference type="GO" id="GO:0008484">
    <property type="term" value="F:sulfuric ester hydrolase activity"/>
    <property type="evidence" value="ECO:0007669"/>
    <property type="project" value="TreeGrafter"/>
</dbReference>
<sequence>MSNRPDIVICMSDQMRFDLRKSKGFALDTMPYLDSLSSEGLEFDKAYTPNPTCMPARVSMFTGRVPSAHHVRTNHNAQDAVYTQDMLDVLKSLGYRTALCGKNHSHLRPSDFDFARVNGHLGIEDGHEINEKEQEVDDFLKTLDFCDSATPSPQSVEEQLPYRNVSDFFTFFDKCRAEGKPSFTWLSFAEPHNPYQVPYPYFDKFPPHSLPEIETSRDDLEGKDQSYEFMDWAWDRVYKEDRKERILRDRSNYYGMLSLIDDQIRRLVEGIRARGALDDTLIIILSDHGEFIGEYGLIRKGCNVAQLLAHIPMVILGHGVSQRGIDDKDFVSIIDIFPTICDMLGVDIPFGVQGKSFLPILSGDRYPKKDFSIAYSESGFGGLFWDREKDALTPVEEGATECYSTFDCLNTWTQSGQTRMVVKGHYKYILNMMGQEWLYDIEKDPLERNNLIGREDMIPIAYDLSRELAAEMMRKSDDIPSCAHRYRTKNHPRRYFFDDEFHVDKDPTVVYHPIECPKRRDK</sequence>
<comment type="caution">
    <text evidence="4">The sequence shown here is derived from an EMBL/GenBank/DDBJ whole genome shotgun (WGS) entry which is preliminary data.</text>
</comment>
<dbReference type="PANTHER" id="PTHR45953">
    <property type="entry name" value="IDURONATE 2-SULFATASE"/>
    <property type="match status" value="1"/>
</dbReference>
<evidence type="ECO:0000313" key="4">
    <source>
        <dbReference type="EMBL" id="MBO8443740.1"/>
    </source>
</evidence>
<keyword evidence="2 4" id="KW-0378">Hydrolase</keyword>
<name>A0A9D9EBI1_9SPIR</name>
<dbReference type="Proteomes" id="UP000823633">
    <property type="component" value="Unassembled WGS sequence"/>
</dbReference>
<accession>A0A9D9EBI1</accession>
<dbReference type="AlphaFoldDB" id="A0A9D9EBI1"/>
<dbReference type="GO" id="GO:0046872">
    <property type="term" value="F:metal ion binding"/>
    <property type="evidence" value="ECO:0007669"/>
    <property type="project" value="UniProtKB-KW"/>
</dbReference>
<dbReference type="Pfam" id="PF00884">
    <property type="entry name" value="Sulfatase"/>
    <property type="match status" value="1"/>
</dbReference>
<dbReference type="PANTHER" id="PTHR45953:SF1">
    <property type="entry name" value="IDURONATE 2-SULFATASE"/>
    <property type="match status" value="1"/>
</dbReference>
<reference evidence="4" key="1">
    <citation type="submission" date="2020-10" db="EMBL/GenBank/DDBJ databases">
        <authorList>
            <person name="Gilroy R."/>
        </authorList>
    </citation>
    <scope>NUCLEOTIDE SEQUENCE</scope>
    <source>
        <strain evidence="4">11167</strain>
    </source>
</reference>
<evidence type="ECO:0000259" key="3">
    <source>
        <dbReference type="Pfam" id="PF00884"/>
    </source>
</evidence>
<organism evidence="4 5">
    <name type="scientific">Candidatus Aphodenecus pullistercoris</name>
    <dbReference type="NCBI Taxonomy" id="2840669"/>
    <lineage>
        <taxon>Bacteria</taxon>
        <taxon>Pseudomonadati</taxon>
        <taxon>Spirochaetota</taxon>
        <taxon>Spirochaetia</taxon>
        <taxon>Spirochaetales</taxon>
        <taxon>Candidatus Aphodenecus</taxon>
    </lineage>
</organism>
<dbReference type="SUPFAM" id="SSF53649">
    <property type="entry name" value="Alkaline phosphatase-like"/>
    <property type="match status" value="1"/>
</dbReference>
<dbReference type="InterPro" id="IPR000917">
    <property type="entry name" value="Sulfatase_N"/>
</dbReference>
<evidence type="ECO:0000313" key="5">
    <source>
        <dbReference type="Proteomes" id="UP000823633"/>
    </source>
</evidence>
<evidence type="ECO:0000256" key="2">
    <source>
        <dbReference type="ARBA" id="ARBA00022801"/>
    </source>
</evidence>
<dbReference type="GO" id="GO:0005737">
    <property type="term" value="C:cytoplasm"/>
    <property type="evidence" value="ECO:0007669"/>
    <property type="project" value="TreeGrafter"/>
</dbReference>